<feature type="domain" description="Glycosyl transferase family 28 C-terminal" evidence="2">
    <location>
        <begin position="229"/>
        <end position="285"/>
    </location>
</feature>
<sequence length="334" mass="35609">MIGYYIHHHGQGHRVRATSICSALTTAVTALSSAPPAGAECFADVICLARDDQGGPPLDPTANAALHWAPLLDRGLASRMSRVATWIESARPSLMVVDVSVEVAAFVRLLGVPVVVMAMPGVRTDSAHRLGYQLAEHIIAAWPQEMYDPVWLQEFAHKTTFVGGISRFDGRECDDTPPSGRPLVLVLSGTGGSDLSMDDIRLCAHRHPGYRWQALGVPGGPWVDDPWPQLSGADVVVSHAGQNAVADIAAARRPAIIIAQPRPFDEQQATAAALADKGLAVSVPQWPSVTAWPHLIEAALKRGGQRWPVWHTAGAAARAAAVIDTLAKQSEASR</sequence>
<dbReference type="RefSeq" id="WP_105419889.1">
    <property type="nucleotide sequence ID" value="NZ_PUIO01000043.1"/>
</dbReference>
<dbReference type="Proteomes" id="UP000239290">
    <property type="component" value="Unassembled WGS sequence"/>
</dbReference>
<dbReference type="SUPFAM" id="SSF53756">
    <property type="entry name" value="UDP-Glycosyltransferase/glycogen phosphorylase"/>
    <property type="match status" value="1"/>
</dbReference>
<dbReference type="AlphaFoldDB" id="A0A2S8IYA5"/>
<keyword evidence="1" id="KW-0808">Transferase</keyword>
<accession>A0A2S8IYA5</accession>
<evidence type="ECO:0000259" key="2">
    <source>
        <dbReference type="Pfam" id="PF04101"/>
    </source>
</evidence>
<dbReference type="PANTHER" id="PTHR21015:SF22">
    <property type="entry name" value="GLYCOSYLTRANSFERASE"/>
    <property type="match status" value="1"/>
</dbReference>
<reference evidence="4" key="1">
    <citation type="submission" date="2018-02" db="EMBL/GenBank/DDBJ databases">
        <title>Draft genome sequencing of Rhodococcus opacus KU647198.</title>
        <authorList>
            <person name="Zheng B.-X."/>
        </authorList>
    </citation>
    <scope>NUCLEOTIDE SEQUENCE [LARGE SCALE GENOMIC DNA]</scope>
    <source>
        <strain evidence="4">04-OD7</strain>
    </source>
</reference>
<dbReference type="Pfam" id="PF04101">
    <property type="entry name" value="Glyco_tran_28_C"/>
    <property type="match status" value="1"/>
</dbReference>
<dbReference type="PANTHER" id="PTHR21015">
    <property type="entry name" value="UDP-N-ACETYLGLUCOSAMINE--N-ACETYLMURAMYL-(PENTAPEPTIDE) PYROPHOSPHORYL-UNDECAPRENOL N-ACETYLGLUCOSAMINE TRANSFERASE 1"/>
    <property type="match status" value="1"/>
</dbReference>
<dbReference type="EMBL" id="PUIO01000043">
    <property type="protein sequence ID" value="PQP19784.1"/>
    <property type="molecule type" value="Genomic_DNA"/>
</dbReference>
<dbReference type="Gene3D" id="3.40.50.2000">
    <property type="entry name" value="Glycogen Phosphorylase B"/>
    <property type="match status" value="1"/>
</dbReference>
<evidence type="ECO:0000256" key="1">
    <source>
        <dbReference type="ARBA" id="ARBA00022679"/>
    </source>
</evidence>
<name>A0A2S8IYA5_RHOOP</name>
<gene>
    <name evidence="3" type="ORF">C5613_29635</name>
</gene>
<comment type="caution">
    <text evidence="3">The sequence shown here is derived from an EMBL/GenBank/DDBJ whole genome shotgun (WGS) entry which is preliminary data.</text>
</comment>
<dbReference type="GO" id="GO:0016758">
    <property type="term" value="F:hexosyltransferase activity"/>
    <property type="evidence" value="ECO:0007669"/>
    <property type="project" value="InterPro"/>
</dbReference>
<proteinExistence type="predicted"/>
<protein>
    <recommendedName>
        <fullName evidence="2">Glycosyl transferase family 28 C-terminal domain-containing protein</fullName>
    </recommendedName>
</protein>
<dbReference type="InterPro" id="IPR007235">
    <property type="entry name" value="Glyco_trans_28_C"/>
</dbReference>
<evidence type="ECO:0000313" key="3">
    <source>
        <dbReference type="EMBL" id="PQP19784.1"/>
    </source>
</evidence>
<organism evidence="3 4">
    <name type="scientific">Rhodococcus opacus</name>
    <name type="common">Nocardia opaca</name>
    <dbReference type="NCBI Taxonomy" id="37919"/>
    <lineage>
        <taxon>Bacteria</taxon>
        <taxon>Bacillati</taxon>
        <taxon>Actinomycetota</taxon>
        <taxon>Actinomycetes</taxon>
        <taxon>Mycobacteriales</taxon>
        <taxon>Nocardiaceae</taxon>
        <taxon>Rhodococcus</taxon>
    </lineage>
</organism>
<evidence type="ECO:0000313" key="4">
    <source>
        <dbReference type="Proteomes" id="UP000239290"/>
    </source>
</evidence>